<reference evidence="2 3" key="1">
    <citation type="submission" date="2015-09" db="EMBL/GenBank/DDBJ databases">
        <title>Draft genome of the parasitic nematode Teladorsagia circumcincta isolate WARC Sus (inbred).</title>
        <authorList>
            <person name="Mitreva M."/>
        </authorList>
    </citation>
    <scope>NUCLEOTIDE SEQUENCE [LARGE SCALE GENOMIC DNA]</scope>
    <source>
        <strain evidence="2 3">S</strain>
    </source>
</reference>
<evidence type="ECO:0000313" key="2">
    <source>
        <dbReference type="EMBL" id="PIO66422.1"/>
    </source>
</evidence>
<accession>A0A2G9U9L8</accession>
<keyword evidence="1" id="KW-0472">Membrane</keyword>
<feature type="transmembrane region" description="Helical" evidence="1">
    <location>
        <begin position="29"/>
        <end position="49"/>
    </location>
</feature>
<evidence type="ECO:0000256" key="1">
    <source>
        <dbReference type="SAM" id="Phobius"/>
    </source>
</evidence>
<proteinExistence type="predicted"/>
<keyword evidence="1" id="KW-1133">Transmembrane helix</keyword>
<dbReference type="AlphaFoldDB" id="A0A2G9U9L8"/>
<name>A0A2G9U9L8_TELCI</name>
<dbReference type="Gene3D" id="1.20.1070.10">
    <property type="entry name" value="Rhodopsin 7-helix transmembrane proteins"/>
    <property type="match status" value="1"/>
</dbReference>
<dbReference type="InterPro" id="IPR019424">
    <property type="entry name" value="7TM_GPCR_Srsx"/>
</dbReference>
<dbReference type="Proteomes" id="UP000230423">
    <property type="component" value="Unassembled WGS sequence"/>
</dbReference>
<protein>
    <recommendedName>
        <fullName evidence="4">G-protein coupled receptors family 1 profile domain-containing protein</fullName>
    </recommendedName>
</protein>
<sequence length="130" mass="14688">MQSCLHGGRDESDAKAADHDSTRQIYRSLLVISFTMVFGWISAIVVQMVTKIAGLQFEEIHVDLFGGLFVTSASASNLIVYYAISRKYRNVFEEYLFIQRLKKALIISCAQTDTVNVLTRADQIKEHPQV</sequence>
<keyword evidence="1" id="KW-0812">Transmembrane</keyword>
<organism evidence="2 3">
    <name type="scientific">Teladorsagia circumcincta</name>
    <name type="common">Brown stomach worm</name>
    <name type="synonym">Ostertagia circumcincta</name>
    <dbReference type="NCBI Taxonomy" id="45464"/>
    <lineage>
        <taxon>Eukaryota</taxon>
        <taxon>Metazoa</taxon>
        <taxon>Ecdysozoa</taxon>
        <taxon>Nematoda</taxon>
        <taxon>Chromadorea</taxon>
        <taxon>Rhabditida</taxon>
        <taxon>Rhabditina</taxon>
        <taxon>Rhabditomorpha</taxon>
        <taxon>Strongyloidea</taxon>
        <taxon>Trichostrongylidae</taxon>
        <taxon>Teladorsagia</taxon>
    </lineage>
</organism>
<dbReference type="EMBL" id="KZ348277">
    <property type="protein sequence ID" value="PIO66422.1"/>
    <property type="molecule type" value="Genomic_DNA"/>
</dbReference>
<dbReference type="Pfam" id="PF10320">
    <property type="entry name" value="7TM_GPCR_Srsx"/>
    <property type="match status" value="1"/>
</dbReference>
<keyword evidence="3" id="KW-1185">Reference proteome</keyword>
<evidence type="ECO:0000313" key="3">
    <source>
        <dbReference type="Proteomes" id="UP000230423"/>
    </source>
</evidence>
<dbReference type="SUPFAM" id="SSF81321">
    <property type="entry name" value="Family A G protein-coupled receptor-like"/>
    <property type="match status" value="1"/>
</dbReference>
<gene>
    <name evidence="2" type="ORF">TELCIR_11865</name>
</gene>
<dbReference type="OrthoDB" id="5820127at2759"/>
<feature type="transmembrane region" description="Helical" evidence="1">
    <location>
        <begin position="64"/>
        <end position="84"/>
    </location>
</feature>
<evidence type="ECO:0008006" key="4">
    <source>
        <dbReference type="Google" id="ProtNLM"/>
    </source>
</evidence>